<dbReference type="OrthoDB" id="1954102at2"/>
<dbReference type="Proteomes" id="UP000002217">
    <property type="component" value="Chromosome"/>
</dbReference>
<gene>
    <name evidence="2" type="ordered locus">Dtox_0709</name>
</gene>
<evidence type="ECO:0000313" key="2">
    <source>
        <dbReference type="EMBL" id="ACV61623.1"/>
    </source>
</evidence>
<dbReference type="eggNOG" id="ENOG502ZT4N">
    <property type="taxonomic scope" value="Bacteria"/>
</dbReference>
<keyword evidence="1" id="KW-0812">Transmembrane</keyword>
<keyword evidence="1" id="KW-0472">Membrane</keyword>
<dbReference type="KEGG" id="dae:Dtox_0709"/>
<sequence length="158" mass="18244">MQDLPGWLTRLLVNNLFWISCGVLFSVVIACLVFFFIKKSSAFKKRHFARKMAELTSNIQPNADFEMYLKNIESRLDTLVSVNREMRDKISWLEGQIRVLLTCKETAESPKSVEDLIYEACEGGKPVMEVARAFGRDKGEIELILNIRRLKNNREEAL</sequence>
<evidence type="ECO:0000313" key="3">
    <source>
        <dbReference type="Proteomes" id="UP000002217"/>
    </source>
</evidence>
<dbReference type="RefSeq" id="WP_015756341.1">
    <property type="nucleotide sequence ID" value="NC_013216.1"/>
</dbReference>
<proteinExistence type="predicted"/>
<feature type="transmembrane region" description="Helical" evidence="1">
    <location>
        <begin position="16"/>
        <end position="37"/>
    </location>
</feature>
<accession>C8W1H8</accession>
<organism evidence="2 3">
    <name type="scientific">Desulfofarcimen acetoxidans (strain ATCC 49208 / DSM 771 / KCTC 5769 / VKM B-1644 / 5575)</name>
    <name type="common">Desulfotomaculum acetoxidans</name>
    <dbReference type="NCBI Taxonomy" id="485916"/>
    <lineage>
        <taxon>Bacteria</taxon>
        <taxon>Bacillati</taxon>
        <taxon>Bacillota</taxon>
        <taxon>Clostridia</taxon>
        <taxon>Eubacteriales</taxon>
        <taxon>Peptococcaceae</taxon>
        <taxon>Desulfofarcimen</taxon>
    </lineage>
</organism>
<keyword evidence="1" id="KW-1133">Transmembrane helix</keyword>
<dbReference type="AlphaFoldDB" id="C8W1H8"/>
<reference evidence="2 3" key="1">
    <citation type="journal article" date="2009" name="Stand. Genomic Sci.">
        <title>Complete genome sequence of Desulfotomaculum acetoxidans type strain (5575).</title>
        <authorList>
            <person name="Spring S."/>
            <person name="Lapidus A."/>
            <person name="Schroder M."/>
            <person name="Gleim D."/>
            <person name="Sims D."/>
            <person name="Meincke L."/>
            <person name="Glavina Del Rio T."/>
            <person name="Tice H."/>
            <person name="Copeland A."/>
            <person name="Cheng J.F."/>
            <person name="Lucas S."/>
            <person name="Chen F."/>
            <person name="Nolan M."/>
            <person name="Bruce D."/>
            <person name="Goodwin L."/>
            <person name="Pitluck S."/>
            <person name="Ivanova N."/>
            <person name="Mavromatis K."/>
            <person name="Mikhailova N."/>
            <person name="Pati A."/>
            <person name="Chen A."/>
            <person name="Palaniappan K."/>
            <person name="Land M."/>
            <person name="Hauser L."/>
            <person name="Chang Y.J."/>
            <person name="Jeffries C.D."/>
            <person name="Chain P."/>
            <person name="Saunders E."/>
            <person name="Brettin T."/>
            <person name="Detter J.C."/>
            <person name="Goker M."/>
            <person name="Bristow J."/>
            <person name="Eisen J.A."/>
            <person name="Markowitz V."/>
            <person name="Hugenholtz P."/>
            <person name="Kyrpides N.C."/>
            <person name="Klenk H.P."/>
            <person name="Han C."/>
        </authorList>
    </citation>
    <scope>NUCLEOTIDE SEQUENCE [LARGE SCALE GENOMIC DNA]</scope>
    <source>
        <strain evidence="3">ATCC 49208 / DSM 771 / VKM B-1644</strain>
    </source>
</reference>
<evidence type="ECO:0008006" key="4">
    <source>
        <dbReference type="Google" id="ProtNLM"/>
    </source>
</evidence>
<evidence type="ECO:0000256" key="1">
    <source>
        <dbReference type="SAM" id="Phobius"/>
    </source>
</evidence>
<dbReference type="STRING" id="485916.Dtox_0709"/>
<name>C8W1H8_DESAS</name>
<keyword evidence="3" id="KW-1185">Reference proteome</keyword>
<dbReference type="EMBL" id="CP001720">
    <property type="protein sequence ID" value="ACV61623.1"/>
    <property type="molecule type" value="Genomic_DNA"/>
</dbReference>
<dbReference type="HOGENOM" id="CLU_1666557_0_0_9"/>
<protein>
    <recommendedName>
        <fullName evidence="4">DUF2802 domain-containing protein</fullName>
    </recommendedName>
</protein>